<comment type="subcellular location">
    <subcellularLocation>
        <location evidence="2">Cell membrane</location>
        <topology evidence="2">Lipid-anchor</topology>
    </subcellularLocation>
</comment>
<dbReference type="STRING" id="420953.SAMN05192543_1011105"/>
<protein>
    <submittedName>
        <fullName evidence="3">Efflux transporter, outer membrane factor (OMF) lipoprotein, NodT family</fullName>
    </submittedName>
</protein>
<dbReference type="OrthoDB" id="9770517at2"/>
<keyword evidence="4" id="KW-1185">Reference proteome</keyword>
<dbReference type="Gene3D" id="2.20.200.10">
    <property type="entry name" value="Outer membrane efflux proteins (OEP)"/>
    <property type="match status" value="1"/>
</dbReference>
<reference evidence="3 4" key="1">
    <citation type="submission" date="2016-10" db="EMBL/GenBank/DDBJ databases">
        <authorList>
            <person name="de Groot N.N."/>
        </authorList>
    </citation>
    <scope>NUCLEOTIDE SEQUENCE [LARGE SCALE GENOMIC DNA]</scope>
    <source>
        <strain evidence="3 4">LMG 23650</strain>
    </source>
</reference>
<feature type="chain" id="PRO_5011331429" evidence="2">
    <location>
        <begin position="22"/>
        <end position="480"/>
    </location>
</feature>
<sequence length="480" mass="51348">MRECCWPVCVMLLLLSGCDLAPRYTQPSIAAAPTTFKESGPWTPAQPDDGAYRGAWWKIIDDPQLDALEQRVMSDSPQLAAAVARYDEASALARRARSGLFPQLDAKASAARMRTASPSTGTHIDYRDYAIGASVSYELDLWGRVRNLVAAGDAEKQASAADLAVVKLSLQAELADHYVQLRGLDAQIVLLRQTGNAYDAALQLTMKRFAGGAASELDVGRARTQLASAQSDIEQRMADRALLEHAIAVLVGEQASVFSIAPEQVFAEPPPVPVTAPSRLLQRRPDVAAAERRVAAANSRIGVARAAFFPAITLGGSGGVEATAGTLFSAANRVWALGPAAALLPIFDGGSRSADLDQARAQLNEAAADYRQTTLDSFREVEDQLALINRLANASQREAEAVKAAQRTTQLANVQYREGAVDYLQVVTAQTAELQVRETQITLQARRLTACVDLVRALGGSWETDSGITIGANPSQPAIR</sequence>
<keyword evidence="2" id="KW-0812">Transmembrane</keyword>
<dbReference type="Pfam" id="PF02321">
    <property type="entry name" value="OEP"/>
    <property type="match status" value="2"/>
</dbReference>
<keyword evidence="2 3" id="KW-0449">Lipoprotein</keyword>
<evidence type="ECO:0000256" key="2">
    <source>
        <dbReference type="RuleBase" id="RU362097"/>
    </source>
</evidence>
<dbReference type="PANTHER" id="PTHR30203:SF33">
    <property type="entry name" value="BLR4455 PROTEIN"/>
    <property type="match status" value="1"/>
</dbReference>
<dbReference type="Gene3D" id="1.20.1600.10">
    <property type="entry name" value="Outer membrane efflux proteins (OEP)"/>
    <property type="match status" value="1"/>
</dbReference>
<dbReference type="InterPro" id="IPR003423">
    <property type="entry name" value="OMP_efflux"/>
</dbReference>
<evidence type="ECO:0000313" key="4">
    <source>
        <dbReference type="Proteomes" id="UP000199548"/>
    </source>
</evidence>
<accession>A0A1I3EVW2</accession>
<dbReference type="Proteomes" id="UP000199548">
    <property type="component" value="Unassembled WGS sequence"/>
</dbReference>
<dbReference type="EMBL" id="FOQU01000001">
    <property type="protein sequence ID" value="SFI02691.1"/>
    <property type="molecule type" value="Genomic_DNA"/>
</dbReference>
<feature type="signal peptide" evidence="2">
    <location>
        <begin position="1"/>
        <end position="21"/>
    </location>
</feature>
<evidence type="ECO:0000313" key="3">
    <source>
        <dbReference type="EMBL" id="SFI02691.1"/>
    </source>
</evidence>
<keyword evidence="2" id="KW-0472">Membrane</keyword>
<proteinExistence type="inferred from homology"/>
<dbReference type="RefSeq" id="WP_091008484.1">
    <property type="nucleotide sequence ID" value="NZ_CP041743.1"/>
</dbReference>
<dbReference type="NCBIfam" id="TIGR01845">
    <property type="entry name" value="outer_NodT"/>
    <property type="match status" value="1"/>
</dbReference>
<organism evidence="3 4">
    <name type="scientific">Paraburkholderia megapolitana</name>
    <dbReference type="NCBI Taxonomy" id="420953"/>
    <lineage>
        <taxon>Bacteria</taxon>
        <taxon>Pseudomonadati</taxon>
        <taxon>Pseudomonadota</taxon>
        <taxon>Betaproteobacteria</taxon>
        <taxon>Burkholderiales</taxon>
        <taxon>Burkholderiaceae</taxon>
        <taxon>Paraburkholderia</taxon>
    </lineage>
</organism>
<comment type="similarity">
    <text evidence="1 2">Belongs to the outer membrane factor (OMF) (TC 1.B.17) family.</text>
</comment>
<dbReference type="InterPro" id="IPR010131">
    <property type="entry name" value="MdtP/NodT-like"/>
</dbReference>
<dbReference type="PANTHER" id="PTHR30203">
    <property type="entry name" value="OUTER MEMBRANE CATION EFFLUX PROTEIN"/>
    <property type="match status" value="1"/>
</dbReference>
<dbReference type="GO" id="GO:0015562">
    <property type="term" value="F:efflux transmembrane transporter activity"/>
    <property type="evidence" value="ECO:0007669"/>
    <property type="project" value="InterPro"/>
</dbReference>
<keyword evidence="2" id="KW-1134">Transmembrane beta strand</keyword>
<dbReference type="AlphaFoldDB" id="A0A1I3EVW2"/>
<dbReference type="GO" id="GO:0005886">
    <property type="term" value="C:plasma membrane"/>
    <property type="evidence" value="ECO:0007669"/>
    <property type="project" value="UniProtKB-SubCell"/>
</dbReference>
<gene>
    <name evidence="3" type="ORF">SAMN05192543_1011105</name>
</gene>
<dbReference type="SUPFAM" id="SSF56954">
    <property type="entry name" value="Outer membrane efflux proteins (OEP)"/>
    <property type="match status" value="1"/>
</dbReference>
<keyword evidence="2" id="KW-0564">Palmitate</keyword>
<dbReference type="PROSITE" id="PS51257">
    <property type="entry name" value="PROKAR_LIPOPROTEIN"/>
    <property type="match status" value="1"/>
</dbReference>
<evidence type="ECO:0000256" key="1">
    <source>
        <dbReference type="ARBA" id="ARBA00007613"/>
    </source>
</evidence>
<name>A0A1I3EVW2_9BURK</name>
<keyword evidence="2" id="KW-0732">Signal</keyword>